<evidence type="ECO:0000313" key="6">
    <source>
        <dbReference type="Proteomes" id="UP000188318"/>
    </source>
</evidence>
<dbReference type="InterPro" id="IPR016461">
    <property type="entry name" value="COMT-like"/>
</dbReference>
<dbReference type="Gene3D" id="3.40.50.150">
    <property type="entry name" value="Vaccinia Virus protein VP39"/>
    <property type="match status" value="1"/>
</dbReference>
<dbReference type="OrthoDB" id="1535081at2759"/>
<evidence type="ECO:0000256" key="1">
    <source>
        <dbReference type="ARBA" id="ARBA00022603"/>
    </source>
</evidence>
<accession>A0A1R3RU75</accession>
<dbReference type="InterPro" id="IPR001077">
    <property type="entry name" value="COMT_C"/>
</dbReference>
<proteinExistence type="predicted"/>
<dbReference type="Pfam" id="PF00891">
    <property type="entry name" value="Methyltransf_2"/>
    <property type="match status" value="1"/>
</dbReference>
<dbReference type="SUPFAM" id="SSF53335">
    <property type="entry name" value="S-adenosyl-L-methionine-dependent methyltransferases"/>
    <property type="match status" value="1"/>
</dbReference>
<sequence>MHLITCHAGVFRATSLSNGLAEPKYQHSIFFCYDTARPSFNGFPEFFKRTEYRSPTLGGPDGPFQSTHNTQLPFFEWLVATPPHLEHFDSFMSAYRAGKPNWYDPGLYPVEERMIAGFDDTVSDVLLVDVGGGRGHDVALFAAQHTSHPGRIILQDREPVIAAVPVRGARAYSLHSILHNWGDEEGVKILQNLVPALKRGYSRVLLNEIVVSEEKPALAASAMDMMMLAHFAVRERTEAEWREILAKAGLKIVHIYQYPGAAESLIEAELA</sequence>
<gene>
    <name evidence="5" type="ORF">ASPCADRAFT_128233</name>
</gene>
<dbReference type="OMA" id="MDMMMLA"/>
<dbReference type="PANTHER" id="PTHR43712">
    <property type="entry name" value="PUTATIVE (AFU_ORTHOLOGUE AFUA_4G14580)-RELATED"/>
    <property type="match status" value="1"/>
</dbReference>
<dbReference type="VEuPathDB" id="FungiDB:ASPCADRAFT_128233"/>
<keyword evidence="2" id="KW-0808">Transferase</keyword>
<name>A0A1R3RU75_ASPC5</name>
<dbReference type="Proteomes" id="UP000188318">
    <property type="component" value="Unassembled WGS sequence"/>
</dbReference>
<dbReference type="PROSITE" id="PS51683">
    <property type="entry name" value="SAM_OMT_II"/>
    <property type="match status" value="1"/>
</dbReference>
<protein>
    <recommendedName>
        <fullName evidence="4">O-methyltransferase C-terminal domain-containing protein</fullName>
    </recommendedName>
</protein>
<keyword evidence="1" id="KW-0489">Methyltransferase</keyword>
<evidence type="ECO:0000256" key="2">
    <source>
        <dbReference type="ARBA" id="ARBA00022679"/>
    </source>
</evidence>
<keyword evidence="6" id="KW-1185">Reference proteome</keyword>
<dbReference type="GO" id="GO:0008171">
    <property type="term" value="F:O-methyltransferase activity"/>
    <property type="evidence" value="ECO:0007669"/>
    <property type="project" value="InterPro"/>
</dbReference>
<dbReference type="GO" id="GO:0032259">
    <property type="term" value="P:methylation"/>
    <property type="evidence" value="ECO:0007669"/>
    <property type="project" value="UniProtKB-KW"/>
</dbReference>
<feature type="domain" description="O-methyltransferase C-terminal" evidence="4">
    <location>
        <begin position="164"/>
        <end position="250"/>
    </location>
</feature>
<dbReference type="InterPro" id="IPR029063">
    <property type="entry name" value="SAM-dependent_MTases_sf"/>
</dbReference>
<dbReference type="PANTHER" id="PTHR43712:SF1">
    <property type="entry name" value="HYPOTHETICAL O-METHYLTRANSFERASE (EUROFUNG)-RELATED"/>
    <property type="match status" value="1"/>
</dbReference>
<dbReference type="EMBL" id="KV907496">
    <property type="protein sequence ID" value="OOF98056.1"/>
    <property type="molecule type" value="Genomic_DNA"/>
</dbReference>
<keyword evidence="3" id="KW-0949">S-adenosyl-L-methionine</keyword>
<reference evidence="6" key="1">
    <citation type="journal article" date="2017" name="Genome Biol.">
        <title>Comparative genomics reveals high biological diversity and specific adaptations in the industrially and medically important fungal genus Aspergillus.</title>
        <authorList>
            <person name="de Vries R.P."/>
            <person name="Riley R."/>
            <person name="Wiebenga A."/>
            <person name="Aguilar-Osorio G."/>
            <person name="Amillis S."/>
            <person name="Uchima C.A."/>
            <person name="Anderluh G."/>
            <person name="Asadollahi M."/>
            <person name="Askin M."/>
            <person name="Barry K."/>
            <person name="Battaglia E."/>
            <person name="Bayram O."/>
            <person name="Benocci T."/>
            <person name="Braus-Stromeyer S.A."/>
            <person name="Caldana C."/>
            <person name="Canovas D."/>
            <person name="Cerqueira G.C."/>
            <person name="Chen F."/>
            <person name="Chen W."/>
            <person name="Choi C."/>
            <person name="Clum A."/>
            <person name="Dos Santos R.A."/>
            <person name="Damasio A.R."/>
            <person name="Diallinas G."/>
            <person name="Emri T."/>
            <person name="Fekete E."/>
            <person name="Flipphi M."/>
            <person name="Freyberg S."/>
            <person name="Gallo A."/>
            <person name="Gournas C."/>
            <person name="Habgood R."/>
            <person name="Hainaut M."/>
            <person name="Harispe M.L."/>
            <person name="Henrissat B."/>
            <person name="Hilden K.S."/>
            <person name="Hope R."/>
            <person name="Hossain A."/>
            <person name="Karabika E."/>
            <person name="Karaffa L."/>
            <person name="Karanyi Z."/>
            <person name="Krasevec N."/>
            <person name="Kuo A."/>
            <person name="Kusch H."/>
            <person name="LaButti K."/>
            <person name="Lagendijk E.L."/>
            <person name="Lapidus A."/>
            <person name="Levasseur A."/>
            <person name="Lindquist E."/>
            <person name="Lipzen A."/>
            <person name="Logrieco A.F."/>
            <person name="MacCabe A."/>
            <person name="Maekelae M.R."/>
            <person name="Malavazi I."/>
            <person name="Melin P."/>
            <person name="Meyer V."/>
            <person name="Mielnichuk N."/>
            <person name="Miskei M."/>
            <person name="Molnar A.P."/>
            <person name="Mule G."/>
            <person name="Ngan C.Y."/>
            <person name="Orejas M."/>
            <person name="Orosz E."/>
            <person name="Ouedraogo J.P."/>
            <person name="Overkamp K.M."/>
            <person name="Park H.-S."/>
            <person name="Perrone G."/>
            <person name="Piumi F."/>
            <person name="Punt P.J."/>
            <person name="Ram A.F."/>
            <person name="Ramon A."/>
            <person name="Rauscher S."/>
            <person name="Record E."/>
            <person name="Riano-Pachon D.M."/>
            <person name="Robert V."/>
            <person name="Roehrig J."/>
            <person name="Ruller R."/>
            <person name="Salamov A."/>
            <person name="Salih N.S."/>
            <person name="Samson R.A."/>
            <person name="Sandor E."/>
            <person name="Sanguinetti M."/>
            <person name="Schuetze T."/>
            <person name="Sepcic K."/>
            <person name="Shelest E."/>
            <person name="Sherlock G."/>
            <person name="Sophianopoulou V."/>
            <person name="Squina F.M."/>
            <person name="Sun H."/>
            <person name="Susca A."/>
            <person name="Todd R.B."/>
            <person name="Tsang A."/>
            <person name="Unkles S.E."/>
            <person name="van de Wiele N."/>
            <person name="van Rossen-Uffink D."/>
            <person name="Oliveira J.V."/>
            <person name="Vesth T.C."/>
            <person name="Visser J."/>
            <person name="Yu J.-H."/>
            <person name="Zhou M."/>
            <person name="Andersen M.R."/>
            <person name="Archer D.B."/>
            <person name="Baker S.E."/>
            <person name="Benoit I."/>
            <person name="Brakhage A.A."/>
            <person name="Braus G.H."/>
            <person name="Fischer R."/>
            <person name="Frisvad J.C."/>
            <person name="Goldman G.H."/>
            <person name="Houbraken J."/>
            <person name="Oakley B."/>
            <person name="Pocsi I."/>
            <person name="Scazzocchio C."/>
            <person name="Seiboth B."/>
            <person name="vanKuyk P.A."/>
            <person name="Wortman J."/>
            <person name="Dyer P.S."/>
            <person name="Grigoriev I.V."/>
        </authorList>
    </citation>
    <scope>NUCLEOTIDE SEQUENCE [LARGE SCALE GENOMIC DNA]</scope>
    <source>
        <strain evidence="6">ITEM 5010</strain>
    </source>
</reference>
<evidence type="ECO:0000313" key="5">
    <source>
        <dbReference type="EMBL" id="OOF98056.1"/>
    </source>
</evidence>
<evidence type="ECO:0000256" key="3">
    <source>
        <dbReference type="ARBA" id="ARBA00022691"/>
    </source>
</evidence>
<evidence type="ECO:0000259" key="4">
    <source>
        <dbReference type="Pfam" id="PF00891"/>
    </source>
</evidence>
<dbReference type="GO" id="GO:0044550">
    <property type="term" value="P:secondary metabolite biosynthetic process"/>
    <property type="evidence" value="ECO:0007669"/>
    <property type="project" value="UniProtKB-ARBA"/>
</dbReference>
<dbReference type="AlphaFoldDB" id="A0A1R3RU75"/>
<organism evidence="5 6">
    <name type="scientific">Aspergillus carbonarius (strain ITEM 5010)</name>
    <dbReference type="NCBI Taxonomy" id="602072"/>
    <lineage>
        <taxon>Eukaryota</taxon>
        <taxon>Fungi</taxon>
        <taxon>Dikarya</taxon>
        <taxon>Ascomycota</taxon>
        <taxon>Pezizomycotina</taxon>
        <taxon>Eurotiomycetes</taxon>
        <taxon>Eurotiomycetidae</taxon>
        <taxon>Eurotiales</taxon>
        <taxon>Aspergillaceae</taxon>
        <taxon>Aspergillus</taxon>
        <taxon>Aspergillus subgen. Circumdati</taxon>
    </lineage>
</organism>